<gene>
    <name evidence="3" type="ORF">B0H16DRAFT_1700665</name>
</gene>
<evidence type="ECO:0000259" key="2">
    <source>
        <dbReference type="PROSITE" id="PS00463"/>
    </source>
</evidence>
<dbReference type="AlphaFoldDB" id="A0AAD7HDR1"/>
<evidence type="ECO:0000313" key="4">
    <source>
        <dbReference type="Proteomes" id="UP001215598"/>
    </source>
</evidence>
<dbReference type="CDD" id="cd00067">
    <property type="entry name" value="GAL4"/>
    <property type="match status" value="1"/>
</dbReference>
<feature type="region of interest" description="Disordered" evidence="1">
    <location>
        <begin position="39"/>
        <end position="91"/>
    </location>
</feature>
<organism evidence="3 4">
    <name type="scientific">Mycena metata</name>
    <dbReference type="NCBI Taxonomy" id="1033252"/>
    <lineage>
        <taxon>Eukaryota</taxon>
        <taxon>Fungi</taxon>
        <taxon>Dikarya</taxon>
        <taxon>Basidiomycota</taxon>
        <taxon>Agaricomycotina</taxon>
        <taxon>Agaricomycetes</taxon>
        <taxon>Agaricomycetidae</taxon>
        <taxon>Agaricales</taxon>
        <taxon>Marasmiineae</taxon>
        <taxon>Mycenaceae</taxon>
        <taxon>Mycena</taxon>
    </lineage>
</organism>
<dbReference type="Proteomes" id="UP001215598">
    <property type="component" value="Unassembled WGS sequence"/>
</dbReference>
<dbReference type="GO" id="GO:0000981">
    <property type="term" value="F:DNA-binding transcription factor activity, RNA polymerase II-specific"/>
    <property type="evidence" value="ECO:0007669"/>
    <property type="project" value="InterPro"/>
</dbReference>
<dbReference type="InterPro" id="IPR001138">
    <property type="entry name" value="Zn2Cys6_DnaBD"/>
</dbReference>
<dbReference type="SUPFAM" id="SSF57701">
    <property type="entry name" value="Zn2/Cys6 DNA-binding domain"/>
    <property type="match status" value="1"/>
</dbReference>
<reference evidence="3" key="1">
    <citation type="submission" date="2023-03" db="EMBL/GenBank/DDBJ databases">
        <title>Massive genome expansion in bonnet fungi (Mycena s.s.) driven by repeated elements and novel gene families across ecological guilds.</title>
        <authorList>
            <consortium name="Lawrence Berkeley National Laboratory"/>
            <person name="Harder C.B."/>
            <person name="Miyauchi S."/>
            <person name="Viragh M."/>
            <person name="Kuo A."/>
            <person name="Thoen E."/>
            <person name="Andreopoulos B."/>
            <person name="Lu D."/>
            <person name="Skrede I."/>
            <person name="Drula E."/>
            <person name="Henrissat B."/>
            <person name="Morin E."/>
            <person name="Kohler A."/>
            <person name="Barry K."/>
            <person name="LaButti K."/>
            <person name="Morin E."/>
            <person name="Salamov A."/>
            <person name="Lipzen A."/>
            <person name="Mereny Z."/>
            <person name="Hegedus B."/>
            <person name="Baldrian P."/>
            <person name="Stursova M."/>
            <person name="Weitz H."/>
            <person name="Taylor A."/>
            <person name="Grigoriev I.V."/>
            <person name="Nagy L.G."/>
            <person name="Martin F."/>
            <person name="Kauserud H."/>
        </authorList>
    </citation>
    <scope>NUCLEOTIDE SEQUENCE</scope>
    <source>
        <strain evidence="3">CBHHK182m</strain>
    </source>
</reference>
<sequence length="656" mass="71706">MSTPATEKRVKPPACDRCKAHRVLCHPQPDGAPCPRCVEKGTACTTTPLPRGRPKGRKTQRRVEPTATSSAASTADGSISLQSSSNISDSPPRLDMILRVESQLDSDFVAQVFEGEFTNPFTHPLISASTIRDDVRAASCQLNLLPPRARVLALCIIAVDSLVSFHEAVLGPGPRPQSFGDFDFFSSDTNIRQCGVRRAPICRALHAEAVKAAREADILLEPSSENAASCFLLDLLDQTNLYRLSRPWAGAYISHVRALAPLWRATSPLSAGDAAVWSAYLLAEALTSTEDRMPILITQHDQMLLTGTDTPSLDGLLAILTAAEKPGLEVVWPTMQPYMVHVTTLARQLYETINGDLARLKPLSEPLVINFLSALTTLHSVVSILLDVVAAHIASIDPLHTPPPTRGAPPTMDSIARACGLVAAVAFACLVLPFYRELEQRLPDEPRARERMRVFCDQARAFACDAARQITQVIRWLPGVQFPPTSYRALYAWAEFVLDCAPEDTQELEAITMELKLMSYSLDIYADPQVVSLIDRIDAYVAAKADVQADSQALTLVDPLDLFMADKSGAENFLDPGLTDLFFPADYRWCDIPGDDSDDLSGLELPLIRCQFLWATLAEGSEPLVREFSSGCFELVLQAAVINGIPCISINTRDIE</sequence>
<feature type="domain" description="Zn(2)-C6 fungal-type" evidence="2">
    <location>
        <begin position="14"/>
        <end position="44"/>
    </location>
</feature>
<evidence type="ECO:0000256" key="1">
    <source>
        <dbReference type="SAM" id="MobiDB-lite"/>
    </source>
</evidence>
<comment type="caution">
    <text evidence="3">The sequence shown here is derived from an EMBL/GenBank/DDBJ whole genome shotgun (WGS) entry which is preliminary data.</text>
</comment>
<dbReference type="GO" id="GO:0008270">
    <property type="term" value="F:zinc ion binding"/>
    <property type="evidence" value="ECO:0007669"/>
    <property type="project" value="InterPro"/>
</dbReference>
<accession>A0AAD7HDR1</accession>
<dbReference type="InterPro" id="IPR036864">
    <property type="entry name" value="Zn2-C6_fun-type_DNA-bd_sf"/>
</dbReference>
<protein>
    <recommendedName>
        <fullName evidence="2">Zn(2)-C6 fungal-type domain-containing protein</fullName>
    </recommendedName>
</protein>
<proteinExistence type="predicted"/>
<name>A0AAD7HDR1_9AGAR</name>
<dbReference type="EMBL" id="JARKIB010000265">
    <property type="protein sequence ID" value="KAJ7718427.1"/>
    <property type="molecule type" value="Genomic_DNA"/>
</dbReference>
<dbReference type="PROSITE" id="PS00463">
    <property type="entry name" value="ZN2_CY6_FUNGAL_1"/>
    <property type="match status" value="1"/>
</dbReference>
<feature type="compositionally biased region" description="Low complexity" evidence="1">
    <location>
        <begin position="66"/>
        <end position="90"/>
    </location>
</feature>
<evidence type="ECO:0000313" key="3">
    <source>
        <dbReference type="EMBL" id="KAJ7718427.1"/>
    </source>
</evidence>
<keyword evidence="4" id="KW-1185">Reference proteome</keyword>
<dbReference type="Gene3D" id="4.10.240.10">
    <property type="entry name" value="Zn(2)-C6 fungal-type DNA-binding domain"/>
    <property type="match status" value="1"/>
</dbReference>